<feature type="region of interest" description="Disordered" evidence="10">
    <location>
        <begin position="1"/>
        <end position="34"/>
    </location>
</feature>
<evidence type="ECO:0000259" key="11">
    <source>
        <dbReference type="PROSITE" id="PS50011"/>
    </source>
</evidence>
<keyword evidence="4" id="KW-0723">Serine/threonine-protein kinase</keyword>
<dbReference type="Gene3D" id="3.30.200.20">
    <property type="entry name" value="Phosphorylase Kinase, domain 1"/>
    <property type="match status" value="2"/>
</dbReference>
<dbReference type="FunFam" id="3.30.200.20:FF:000228">
    <property type="entry name" value="Serine/threonine-protein kinase BIK1"/>
    <property type="match status" value="2"/>
</dbReference>
<feature type="domain" description="Protein kinase" evidence="11">
    <location>
        <begin position="85"/>
        <end position="373"/>
    </location>
</feature>
<dbReference type="Pfam" id="PF07714">
    <property type="entry name" value="PK_Tyr_Ser-Thr"/>
    <property type="match status" value="1"/>
</dbReference>
<protein>
    <recommendedName>
        <fullName evidence="2">non-specific serine/threonine protein kinase</fullName>
        <ecNumber evidence="2">2.7.11.1</ecNumber>
    </recommendedName>
</protein>
<feature type="domain" description="Protein kinase" evidence="11">
    <location>
        <begin position="601"/>
        <end position="887"/>
    </location>
</feature>
<feature type="region of interest" description="Disordered" evidence="10">
    <location>
        <begin position="893"/>
        <end position="915"/>
    </location>
</feature>
<dbReference type="InterPro" id="IPR050823">
    <property type="entry name" value="Plant_Ser_Thr_Prot_Kinase"/>
</dbReference>
<feature type="binding site" evidence="9">
    <location>
        <position position="124"/>
    </location>
    <ligand>
        <name>ATP</name>
        <dbReference type="ChEBI" id="CHEBI:30616"/>
    </ligand>
</feature>
<dbReference type="GO" id="GO:0005886">
    <property type="term" value="C:plasma membrane"/>
    <property type="evidence" value="ECO:0007669"/>
    <property type="project" value="UniProtKB-SubCell"/>
</dbReference>
<dbReference type="PROSITE" id="PS50011">
    <property type="entry name" value="PROTEIN_KINASE_DOM"/>
    <property type="match status" value="2"/>
</dbReference>
<dbReference type="Pfam" id="PF00069">
    <property type="entry name" value="Pkinase"/>
    <property type="match status" value="1"/>
</dbReference>
<gene>
    <name evidence="12" type="ORF">ACJRO7_025404</name>
</gene>
<dbReference type="AlphaFoldDB" id="A0ABD3K941"/>
<dbReference type="InterPro" id="IPR001245">
    <property type="entry name" value="Ser-Thr/Tyr_kinase_cat_dom"/>
</dbReference>
<comment type="subcellular location">
    <subcellularLocation>
        <location evidence="1">Cell membrane</location>
    </subcellularLocation>
</comment>
<feature type="compositionally biased region" description="Basic and acidic residues" evidence="10">
    <location>
        <begin position="18"/>
        <end position="34"/>
    </location>
</feature>
<dbReference type="InterPro" id="IPR017441">
    <property type="entry name" value="Protein_kinase_ATP_BS"/>
</dbReference>
<keyword evidence="3" id="KW-0472">Membrane</keyword>
<dbReference type="PROSITE" id="PS00108">
    <property type="entry name" value="PROTEIN_KINASE_ST"/>
    <property type="match status" value="1"/>
</dbReference>
<evidence type="ECO:0000256" key="3">
    <source>
        <dbReference type="ARBA" id="ARBA00022475"/>
    </source>
</evidence>
<evidence type="ECO:0000256" key="8">
    <source>
        <dbReference type="ARBA" id="ARBA00022840"/>
    </source>
</evidence>
<dbReference type="Proteomes" id="UP001634007">
    <property type="component" value="Unassembled WGS sequence"/>
</dbReference>
<feature type="region of interest" description="Disordered" evidence="10">
    <location>
        <begin position="526"/>
        <end position="546"/>
    </location>
</feature>
<dbReference type="InterPro" id="IPR000719">
    <property type="entry name" value="Prot_kinase_dom"/>
</dbReference>
<dbReference type="Gene3D" id="1.10.510.10">
    <property type="entry name" value="Transferase(Phosphotransferase) domain 1"/>
    <property type="match status" value="3"/>
</dbReference>
<evidence type="ECO:0000256" key="6">
    <source>
        <dbReference type="ARBA" id="ARBA00022741"/>
    </source>
</evidence>
<evidence type="ECO:0000256" key="10">
    <source>
        <dbReference type="SAM" id="MobiDB-lite"/>
    </source>
</evidence>
<keyword evidence="3" id="KW-1003">Cell membrane</keyword>
<dbReference type="InterPro" id="IPR008271">
    <property type="entry name" value="Ser/Thr_kinase_AS"/>
</dbReference>
<keyword evidence="5" id="KW-0808">Transferase</keyword>
<evidence type="ECO:0000256" key="9">
    <source>
        <dbReference type="PROSITE-ProRule" id="PRU10141"/>
    </source>
</evidence>
<evidence type="ECO:0000256" key="4">
    <source>
        <dbReference type="ARBA" id="ARBA00022527"/>
    </source>
</evidence>
<dbReference type="GO" id="GO:0005524">
    <property type="term" value="F:ATP binding"/>
    <property type="evidence" value="ECO:0007669"/>
    <property type="project" value="UniProtKB-UniRule"/>
</dbReference>
<name>A0ABD3K941_EUCGL</name>
<dbReference type="EMBL" id="JBJKBG010000006">
    <property type="protein sequence ID" value="KAL3736450.1"/>
    <property type="molecule type" value="Genomic_DNA"/>
</dbReference>
<proteinExistence type="predicted"/>
<evidence type="ECO:0000256" key="1">
    <source>
        <dbReference type="ARBA" id="ARBA00004236"/>
    </source>
</evidence>
<dbReference type="InterPro" id="IPR011009">
    <property type="entry name" value="Kinase-like_dom_sf"/>
</dbReference>
<evidence type="ECO:0000313" key="13">
    <source>
        <dbReference type="Proteomes" id="UP001634007"/>
    </source>
</evidence>
<dbReference type="PANTHER" id="PTHR45621">
    <property type="entry name" value="OS01G0588500 PROTEIN-RELATED"/>
    <property type="match status" value="1"/>
</dbReference>
<dbReference type="PROSITE" id="PS00107">
    <property type="entry name" value="PROTEIN_KINASE_ATP"/>
    <property type="match status" value="2"/>
</dbReference>
<sequence>MVFNGPLSVSSTESDTESVGKVEKRGWESDKNSDQLRRKAMRGVWTSLAKYYRKLLTASSSGAKVIMPNLKKYTLVELKSATNSFSSSTMLGEGQFGRVFMGWVDKNTLVPSHVGNCIPVAIKKYNPNSHQGLCKWQSEVKFLGKFSHPNLVRLLGYCWEDNHYLLVYEYIQRKSLENHLFRRGAEPLPWDVRFKIAIGAARGLDFLHTSENNGIYGLFQSSHILLDADYNAKLSDFGLAKLGAARDDSQVTKLEEDEVIERHERYVYATPEYIATGHLDVKSDVYGFGVILLEMLTGLRALDNNHHSSQQNLVEWARPFHHDKRKLRTIMDCRLEGRYPLKAATQTAELTLKCLEGDPEARPSMDESLVTYLSRIAVQEKGFRAAPFVDEDGETDSHRCLNSWCLKEISTGKVRNVMSDLKESLCTGSPGMDSTLWNPLPIKVGKFLHKIDFCRSFPRMVFNWHSPSSTDSDTESVAKTGSCPFFPGTVLSAPFSQARTDSNTRSGGMGEKAEKRKWKLGLNSDRLGRKAMTGPPASRKALAKNPKVKRDALVGSEIGMSAVASGGGMDEALAAAKAGEVITPCLKMYTLAQLKSATRNFRGDMKLGEGGFGEVFKGWVDERTLAPSKVGSGIPVAVKKSNPDSFQGMNEWESEVKLLGKFSHPNIVKLLGYCWEDNQYLLVYEYLQRGSLDDHFFRREAERLPWDVRLKIAIGAARGLNFLHAPENNVIYRDFKPSNILLDAILSFFSSGNVGSVTTTLFRRLRDYLAGVLRNDRSDLGLAKLGPADRNSHVTTRVMGTYGYAAPEYIATVVDCSRPSGQQNLVERARPLLHDKRKLRKIMDPRLKGQYPLKAATQAAKLILKCLEADPKVRPSMEEVLATLENINTIWEKNQETREDASSRPSSYQHHHNHH</sequence>
<evidence type="ECO:0000256" key="2">
    <source>
        <dbReference type="ARBA" id="ARBA00012513"/>
    </source>
</evidence>
<comment type="caution">
    <text evidence="12">The sequence shown here is derived from an EMBL/GenBank/DDBJ whole genome shotgun (WGS) entry which is preliminary data.</text>
</comment>
<evidence type="ECO:0000313" key="12">
    <source>
        <dbReference type="EMBL" id="KAL3736450.1"/>
    </source>
</evidence>
<feature type="binding site" evidence="9">
    <location>
        <position position="640"/>
    </location>
    <ligand>
        <name>ATP</name>
        <dbReference type="ChEBI" id="CHEBI:30616"/>
    </ligand>
</feature>
<dbReference type="EC" id="2.7.11.1" evidence="2"/>
<keyword evidence="6 9" id="KW-0547">Nucleotide-binding</keyword>
<organism evidence="12 13">
    <name type="scientific">Eucalyptus globulus</name>
    <name type="common">Tasmanian blue gum</name>
    <dbReference type="NCBI Taxonomy" id="34317"/>
    <lineage>
        <taxon>Eukaryota</taxon>
        <taxon>Viridiplantae</taxon>
        <taxon>Streptophyta</taxon>
        <taxon>Embryophyta</taxon>
        <taxon>Tracheophyta</taxon>
        <taxon>Spermatophyta</taxon>
        <taxon>Magnoliopsida</taxon>
        <taxon>eudicotyledons</taxon>
        <taxon>Gunneridae</taxon>
        <taxon>Pentapetalae</taxon>
        <taxon>rosids</taxon>
        <taxon>malvids</taxon>
        <taxon>Myrtales</taxon>
        <taxon>Myrtaceae</taxon>
        <taxon>Myrtoideae</taxon>
        <taxon>Eucalypteae</taxon>
        <taxon>Eucalyptus</taxon>
    </lineage>
</organism>
<keyword evidence="13" id="KW-1185">Reference proteome</keyword>
<evidence type="ECO:0000256" key="7">
    <source>
        <dbReference type="ARBA" id="ARBA00022777"/>
    </source>
</evidence>
<feature type="compositionally biased region" description="Low complexity" evidence="10">
    <location>
        <begin position="8"/>
        <end position="17"/>
    </location>
</feature>
<dbReference type="GO" id="GO:0004674">
    <property type="term" value="F:protein serine/threonine kinase activity"/>
    <property type="evidence" value="ECO:0007669"/>
    <property type="project" value="UniProtKB-KW"/>
</dbReference>
<reference evidence="12 13" key="1">
    <citation type="submission" date="2024-11" db="EMBL/GenBank/DDBJ databases">
        <title>Chromosome-level genome assembly of Eucalyptus globulus Labill. provides insights into its genome evolution.</title>
        <authorList>
            <person name="Li X."/>
        </authorList>
    </citation>
    <scope>NUCLEOTIDE SEQUENCE [LARGE SCALE GENOMIC DNA]</scope>
    <source>
        <strain evidence="12">CL2024</strain>
        <tissue evidence="12">Fresh tender leaves</tissue>
    </source>
</reference>
<keyword evidence="7" id="KW-0418">Kinase</keyword>
<accession>A0ABD3K941</accession>
<feature type="compositionally biased region" description="Basic and acidic residues" evidence="10">
    <location>
        <begin position="893"/>
        <end position="902"/>
    </location>
</feature>
<keyword evidence="8 9" id="KW-0067">ATP-binding</keyword>
<evidence type="ECO:0000256" key="5">
    <source>
        <dbReference type="ARBA" id="ARBA00022679"/>
    </source>
</evidence>
<dbReference type="SUPFAM" id="SSF56112">
    <property type="entry name" value="Protein kinase-like (PK-like)"/>
    <property type="match status" value="2"/>
</dbReference>